<dbReference type="OrthoDB" id="21474at2759"/>
<dbReference type="STRING" id="58919.A0A316ZIQ5"/>
<feature type="non-terminal residue" evidence="10">
    <location>
        <position position="64"/>
    </location>
</feature>
<comment type="subcellular location">
    <subcellularLocation>
        <location evidence="1">Nucleus</location>
    </subcellularLocation>
</comment>
<dbReference type="GO" id="GO:0000122">
    <property type="term" value="P:negative regulation of transcription by RNA polymerase II"/>
    <property type="evidence" value="ECO:0007669"/>
    <property type="project" value="TreeGrafter"/>
</dbReference>
<evidence type="ECO:0000259" key="9">
    <source>
        <dbReference type="Pfam" id="PF08790"/>
    </source>
</evidence>
<dbReference type="RefSeq" id="XP_025601111.1">
    <property type="nucleotide sequence ID" value="XM_025739883.1"/>
</dbReference>
<dbReference type="Gene3D" id="3.30.1490.490">
    <property type="match status" value="1"/>
</dbReference>
<evidence type="ECO:0000313" key="10">
    <source>
        <dbReference type="EMBL" id="PWO00833.1"/>
    </source>
</evidence>
<evidence type="ECO:0000256" key="1">
    <source>
        <dbReference type="ARBA" id="ARBA00004123"/>
    </source>
</evidence>
<dbReference type="GO" id="GO:0008270">
    <property type="term" value="F:zinc ion binding"/>
    <property type="evidence" value="ECO:0007669"/>
    <property type="project" value="UniProtKB-KW"/>
</dbReference>
<dbReference type="GO" id="GO:0005730">
    <property type="term" value="C:nucleolus"/>
    <property type="evidence" value="ECO:0007669"/>
    <property type="project" value="TreeGrafter"/>
</dbReference>
<dbReference type="AlphaFoldDB" id="A0A316ZIQ5"/>
<evidence type="ECO:0000256" key="3">
    <source>
        <dbReference type="ARBA" id="ARBA00022737"/>
    </source>
</evidence>
<dbReference type="SUPFAM" id="SSF57667">
    <property type="entry name" value="beta-beta-alpha zinc fingers"/>
    <property type="match status" value="2"/>
</dbReference>
<keyword evidence="4 8" id="KW-0863">Zinc-finger</keyword>
<gene>
    <name evidence="10" type="ORF">FA09DRAFT_285363</name>
</gene>
<evidence type="ECO:0000256" key="7">
    <source>
        <dbReference type="ARBA" id="ARBA00061084"/>
    </source>
</evidence>
<comment type="similarity">
    <text evidence="7">Belongs to the UPF0743 family.</text>
</comment>
<dbReference type="GO" id="GO:0003677">
    <property type="term" value="F:DNA binding"/>
    <property type="evidence" value="ECO:0007669"/>
    <property type="project" value="InterPro"/>
</dbReference>
<dbReference type="InterPro" id="IPR014898">
    <property type="entry name" value="Znf_C2H2_LYAR"/>
</dbReference>
<dbReference type="InterPro" id="IPR036236">
    <property type="entry name" value="Znf_C2H2_sf"/>
</dbReference>
<feature type="domain" description="Zinc finger C2H2 LYAR-type" evidence="9">
    <location>
        <begin position="29"/>
        <end position="57"/>
    </location>
</feature>
<dbReference type="PANTHER" id="PTHR13100">
    <property type="entry name" value="CELL GROWTH-REGULATING NUCLEOLAR PROTEIN LYAR"/>
    <property type="match status" value="1"/>
</dbReference>
<keyword evidence="3" id="KW-0677">Repeat</keyword>
<evidence type="ECO:0000256" key="8">
    <source>
        <dbReference type="PROSITE-ProRule" id="PRU01145"/>
    </source>
</evidence>
<keyword evidence="11" id="KW-1185">Reference proteome</keyword>
<keyword evidence="2" id="KW-0479">Metal-binding</keyword>
<name>A0A316ZIQ5_9BASI</name>
<evidence type="ECO:0000256" key="5">
    <source>
        <dbReference type="ARBA" id="ARBA00022833"/>
    </source>
</evidence>
<dbReference type="PROSITE" id="PS51804">
    <property type="entry name" value="ZF_C2HC_LYAR"/>
    <property type="match status" value="1"/>
</dbReference>
<evidence type="ECO:0000256" key="4">
    <source>
        <dbReference type="ARBA" id="ARBA00022771"/>
    </source>
</evidence>
<accession>A0A316ZIQ5</accession>
<dbReference type="Pfam" id="PF08790">
    <property type="entry name" value="zf-LYAR"/>
    <property type="match status" value="1"/>
</dbReference>
<dbReference type="Proteomes" id="UP000245946">
    <property type="component" value="Unassembled WGS sequence"/>
</dbReference>
<dbReference type="PANTHER" id="PTHR13100:SF10">
    <property type="entry name" value="CELL GROWTH-REGULATING NUCLEOLAR PROTEIN"/>
    <property type="match status" value="1"/>
</dbReference>
<dbReference type="GO" id="GO:0006364">
    <property type="term" value="P:rRNA processing"/>
    <property type="evidence" value="ECO:0007669"/>
    <property type="project" value="TreeGrafter"/>
</dbReference>
<evidence type="ECO:0000313" key="11">
    <source>
        <dbReference type="Proteomes" id="UP000245946"/>
    </source>
</evidence>
<keyword evidence="6" id="KW-0539">Nucleus</keyword>
<keyword evidence="5" id="KW-0862">Zinc</keyword>
<protein>
    <recommendedName>
        <fullName evidence="9">Zinc finger C2H2 LYAR-type domain-containing protein</fullName>
    </recommendedName>
</protein>
<dbReference type="GeneID" id="37267429"/>
<organism evidence="10 11">
    <name type="scientific">Tilletiopsis washingtonensis</name>
    <dbReference type="NCBI Taxonomy" id="58919"/>
    <lineage>
        <taxon>Eukaryota</taxon>
        <taxon>Fungi</taxon>
        <taxon>Dikarya</taxon>
        <taxon>Basidiomycota</taxon>
        <taxon>Ustilaginomycotina</taxon>
        <taxon>Exobasidiomycetes</taxon>
        <taxon>Entylomatales</taxon>
        <taxon>Entylomatales incertae sedis</taxon>
        <taxon>Tilletiopsis</taxon>
    </lineage>
</organism>
<sequence length="64" mass="7292">MVSFNCEACNDAVKKPKLEQHYARCWAPFTCLDCSVQFGSSAEWKGHTSCISEAQKYERRCVRG</sequence>
<dbReference type="EMBL" id="KZ819284">
    <property type="protein sequence ID" value="PWO00833.1"/>
    <property type="molecule type" value="Genomic_DNA"/>
</dbReference>
<reference evidence="10 11" key="1">
    <citation type="journal article" date="2018" name="Mol. Biol. Evol.">
        <title>Broad Genomic Sampling Reveals a Smut Pathogenic Ancestry of the Fungal Clade Ustilaginomycotina.</title>
        <authorList>
            <person name="Kijpornyongpan T."/>
            <person name="Mondo S.J."/>
            <person name="Barry K."/>
            <person name="Sandor L."/>
            <person name="Lee J."/>
            <person name="Lipzen A."/>
            <person name="Pangilinan J."/>
            <person name="LaButti K."/>
            <person name="Hainaut M."/>
            <person name="Henrissat B."/>
            <person name="Grigoriev I.V."/>
            <person name="Spatafora J.W."/>
            <person name="Aime M.C."/>
        </authorList>
    </citation>
    <scope>NUCLEOTIDE SEQUENCE [LARGE SCALE GENOMIC DNA]</scope>
    <source>
        <strain evidence="10 11">MCA 4186</strain>
    </source>
</reference>
<dbReference type="InterPro" id="IPR039999">
    <property type="entry name" value="LYAR"/>
</dbReference>
<dbReference type="FunFam" id="3.30.1490.490:FF:000001">
    <property type="entry name" value="cell growth-regulating nucleolar protein-like"/>
    <property type="match status" value="1"/>
</dbReference>
<evidence type="ECO:0000256" key="2">
    <source>
        <dbReference type="ARBA" id="ARBA00022723"/>
    </source>
</evidence>
<evidence type="ECO:0000256" key="6">
    <source>
        <dbReference type="ARBA" id="ARBA00023242"/>
    </source>
</evidence>
<proteinExistence type="inferred from homology"/>